<comment type="caution">
    <text evidence="1">The sequence shown here is derived from an EMBL/GenBank/DDBJ whole genome shotgun (WGS) entry which is preliminary data.</text>
</comment>
<dbReference type="Proteomes" id="UP000308917">
    <property type="component" value="Unassembled WGS sequence"/>
</dbReference>
<proteinExistence type="predicted"/>
<name>A0A4S8EZV9_9BURK</name>
<protein>
    <submittedName>
        <fullName evidence="1">Uncharacterized protein</fullName>
    </submittedName>
</protein>
<dbReference type="EMBL" id="STFG01000011">
    <property type="protein sequence ID" value="THU00207.1"/>
    <property type="molecule type" value="Genomic_DNA"/>
</dbReference>
<evidence type="ECO:0000313" key="1">
    <source>
        <dbReference type="EMBL" id="THU00207.1"/>
    </source>
</evidence>
<reference evidence="1 2" key="1">
    <citation type="journal article" date="2015" name="Antonie Van Leeuwenhoek">
        <title>Lampropedia puyangensis sp. nov., isolated from symptomatic bark of Populus ? euramericana canker and emended description of Lampropedia hyalina (Ehrenberg 1832) Lee et al. 2004.</title>
        <authorList>
            <person name="Li Y."/>
            <person name="Wang T."/>
            <person name="Piao C.G."/>
            <person name="Wang L.F."/>
            <person name="Tian G.Z."/>
            <person name="Zhu T.H."/>
            <person name="Guo M.W."/>
        </authorList>
    </citation>
    <scope>NUCLEOTIDE SEQUENCE [LARGE SCALE GENOMIC DNA]</scope>
    <source>
        <strain evidence="1 2">2-bin</strain>
    </source>
</reference>
<dbReference type="RefSeq" id="WP_136573731.1">
    <property type="nucleotide sequence ID" value="NZ_STFG01000011.1"/>
</dbReference>
<evidence type="ECO:0000313" key="2">
    <source>
        <dbReference type="Proteomes" id="UP000308917"/>
    </source>
</evidence>
<keyword evidence="2" id="KW-1185">Reference proteome</keyword>
<gene>
    <name evidence="1" type="ORF">E9531_10560</name>
</gene>
<organism evidence="1 2">
    <name type="scientific">Lampropedia puyangensis</name>
    <dbReference type="NCBI Taxonomy" id="1330072"/>
    <lineage>
        <taxon>Bacteria</taxon>
        <taxon>Pseudomonadati</taxon>
        <taxon>Pseudomonadota</taxon>
        <taxon>Betaproteobacteria</taxon>
        <taxon>Burkholderiales</taxon>
        <taxon>Comamonadaceae</taxon>
        <taxon>Lampropedia</taxon>
    </lineage>
</organism>
<accession>A0A4S8EZV9</accession>
<dbReference type="AlphaFoldDB" id="A0A4S8EZV9"/>
<sequence length="135" mass="15813">MTWIKIDTASDLELLNQSNCWDDSTTLKFYASNKDYDYFPPDRAAVGGFFSFNIHLLLEACSADKPILELVFIGADWTNLQYLSSPHFFNSRIDKLKRVYIESSNGDTEMRCSRLIYRYMEENEIHFSSRHFLVT</sequence>